<organism evidence="1 2">
    <name type="scientific">Tunturiibacter gelidiferens</name>
    <dbReference type="NCBI Taxonomy" id="3069689"/>
    <lineage>
        <taxon>Bacteria</taxon>
        <taxon>Pseudomonadati</taxon>
        <taxon>Acidobacteriota</taxon>
        <taxon>Terriglobia</taxon>
        <taxon>Terriglobales</taxon>
        <taxon>Acidobacteriaceae</taxon>
        <taxon>Tunturiibacter</taxon>
    </lineage>
</organism>
<dbReference type="Pfam" id="PF10009">
    <property type="entry name" value="DUF2252"/>
    <property type="match status" value="1"/>
</dbReference>
<dbReference type="InterPro" id="IPR018721">
    <property type="entry name" value="DUF2252"/>
</dbReference>
<dbReference type="PANTHER" id="PTHR39441">
    <property type="entry name" value="DUF2252 DOMAIN-CONTAINING PROTEIN"/>
    <property type="match status" value="1"/>
</dbReference>
<sequence>MHVSNFAVYASPERNLVFGINDFDETIPGPWEWDLKRLATSAVVAGQFIGKDHADCEAYSRAIVSSYRQRIREFAEMGYLATWYSVIHEDDILAAAPPQFLGKWKKAINKAKKGSHLQVLEKMTDLVDNKQRIVENAPFVVRETKTDQGLPIREALGLFLEQYLASLTEDRRQLVSRYQVVDVARKVVGVGSVGTRCWIGFMRGKDEGDPLFLQYKEAQESVLAPYLKAPKFQNEGLRVVSGQHLIQGSSDILLGWGFFNKTSFYVRQLRDMKGSYDFDPATTNHKGMEAYCRLCGWGLALAHAKSGDAATIAGYLGKTDEIDEALTKFAFSYSERNERDYDKLKEAARTKRIKVSEIA</sequence>
<dbReference type="Proteomes" id="UP000535182">
    <property type="component" value="Unassembled WGS sequence"/>
</dbReference>
<proteinExistence type="predicted"/>
<reference evidence="1 2" key="1">
    <citation type="submission" date="2020-08" db="EMBL/GenBank/DDBJ databases">
        <title>Genomic Encyclopedia of Type Strains, Phase IV (KMG-V): Genome sequencing to study the core and pangenomes of soil and plant-associated prokaryotes.</title>
        <authorList>
            <person name="Whitman W."/>
        </authorList>
    </citation>
    <scope>NUCLEOTIDE SEQUENCE [LARGE SCALE GENOMIC DNA]</scope>
    <source>
        <strain evidence="1 2">X5P2</strain>
    </source>
</reference>
<accession>A0A9X0QIK2</accession>
<comment type="caution">
    <text evidence="1">The sequence shown here is derived from an EMBL/GenBank/DDBJ whole genome shotgun (WGS) entry which is preliminary data.</text>
</comment>
<evidence type="ECO:0000313" key="2">
    <source>
        <dbReference type="Proteomes" id="UP000535182"/>
    </source>
</evidence>
<name>A0A9X0QIK2_9BACT</name>
<dbReference type="PANTHER" id="PTHR39441:SF1">
    <property type="entry name" value="DUF2252 DOMAIN-CONTAINING PROTEIN"/>
    <property type="match status" value="1"/>
</dbReference>
<gene>
    <name evidence="1" type="ORF">HDF14_004653</name>
</gene>
<keyword evidence="2" id="KW-1185">Reference proteome</keyword>
<evidence type="ECO:0000313" key="1">
    <source>
        <dbReference type="EMBL" id="MBB5331016.1"/>
    </source>
</evidence>
<dbReference type="AlphaFoldDB" id="A0A9X0QIK2"/>
<protein>
    <submittedName>
        <fullName evidence="1">Uncharacterized protein (DUF2252 family)</fullName>
    </submittedName>
</protein>
<dbReference type="EMBL" id="JACHEB010000012">
    <property type="protein sequence ID" value="MBB5331016.1"/>
    <property type="molecule type" value="Genomic_DNA"/>
</dbReference>